<comment type="caution">
    <text evidence="1">The sequence shown here is derived from an EMBL/GenBank/DDBJ whole genome shotgun (WGS) entry which is preliminary data.</text>
</comment>
<proteinExistence type="predicted"/>
<dbReference type="AlphaFoldDB" id="A0A3E0DHU6"/>
<name>A0A3E0DHU6_9GAMM</name>
<reference evidence="1 2" key="1">
    <citation type="submission" date="2018-08" db="EMBL/GenBank/DDBJ databases">
        <title>Genomic Encyclopedia of Type Strains, Phase III (KMG-III): the genomes of soil and plant-associated and newly described type strains.</title>
        <authorList>
            <person name="Whitman W."/>
        </authorList>
    </citation>
    <scope>NUCLEOTIDE SEQUENCE [LARGE SCALE GENOMIC DNA]</scope>
    <source>
        <strain evidence="1 2">CECT 7375</strain>
    </source>
</reference>
<gene>
    <name evidence="1" type="ORF">DFP81_11079</name>
</gene>
<evidence type="ECO:0000313" key="1">
    <source>
        <dbReference type="EMBL" id="REG82191.1"/>
    </source>
</evidence>
<accession>A0A3E0DHU6</accession>
<dbReference type="Proteomes" id="UP000256542">
    <property type="component" value="Unassembled WGS sequence"/>
</dbReference>
<keyword evidence="2" id="KW-1185">Reference proteome</keyword>
<sequence>MNYLINKFSNTSLVKRFVVNAVESDEYEWKGWDAWVDVEK</sequence>
<protein>
    <submittedName>
        <fullName evidence="1">Uncharacterized protein</fullName>
    </submittedName>
</protein>
<evidence type="ECO:0000313" key="2">
    <source>
        <dbReference type="Proteomes" id="UP000256542"/>
    </source>
</evidence>
<dbReference type="RefSeq" id="WP_281272041.1">
    <property type="nucleotide sequence ID" value="NZ_QUNG01000010.1"/>
</dbReference>
<dbReference type="EMBL" id="QUNG01000010">
    <property type="protein sequence ID" value="REG82191.1"/>
    <property type="molecule type" value="Genomic_DNA"/>
</dbReference>
<organism evidence="1 2">
    <name type="scientific">Marinomonas pollencensis</name>
    <dbReference type="NCBI Taxonomy" id="491954"/>
    <lineage>
        <taxon>Bacteria</taxon>
        <taxon>Pseudomonadati</taxon>
        <taxon>Pseudomonadota</taxon>
        <taxon>Gammaproteobacteria</taxon>
        <taxon>Oceanospirillales</taxon>
        <taxon>Oceanospirillaceae</taxon>
        <taxon>Marinomonas</taxon>
    </lineage>
</organism>